<evidence type="ECO:0000313" key="7">
    <source>
        <dbReference type="EMBL" id="VDI51960.1"/>
    </source>
</evidence>
<dbReference type="Gene3D" id="3.30.160.60">
    <property type="entry name" value="Classic Zinc Finger"/>
    <property type="match status" value="1"/>
</dbReference>
<dbReference type="InterPro" id="IPR017907">
    <property type="entry name" value="Znf_RING_CS"/>
</dbReference>
<feature type="domain" description="B box-type" evidence="6">
    <location>
        <begin position="139"/>
        <end position="179"/>
    </location>
</feature>
<dbReference type="PROSITE" id="PS50119">
    <property type="entry name" value="ZF_BBOX"/>
    <property type="match status" value="1"/>
</dbReference>
<dbReference type="InterPro" id="IPR000315">
    <property type="entry name" value="Znf_B-box"/>
</dbReference>
<keyword evidence="8" id="KW-1185">Reference proteome</keyword>
<dbReference type="AlphaFoldDB" id="A0A8B6FRE8"/>
<dbReference type="GO" id="GO:0008270">
    <property type="term" value="F:zinc ion binding"/>
    <property type="evidence" value="ECO:0007669"/>
    <property type="project" value="UniProtKB-KW"/>
</dbReference>
<protein>
    <submittedName>
        <fullName evidence="7">Tripartite motif-containing protein 2/3</fullName>
    </submittedName>
</protein>
<evidence type="ECO:0000259" key="5">
    <source>
        <dbReference type="PROSITE" id="PS50089"/>
    </source>
</evidence>
<evidence type="ECO:0000256" key="2">
    <source>
        <dbReference type="ARBA" id="ARBA00022771"/>
    </source>
</evidence>
<dbReference type="GO" id="GO:0006513">
    <property type="term" value="P:protein monoubiquitination"/>
    <property type="evidence" value="ECO:0007669"/>
    <property type="project" value="TreeGrafter"/>
</dbReference>
<dbReference type="Pfam" id="PF00097">
    <property type="entry name" value="zf-C3HC4"/>
    <property type="match status" value="1"/>
</dbReference>
<dbReference type="InterPro" id="IPR001841">
    <property type="entry name" value="Znf_RING"/>
</dbReference>
<dbReference type="CDD" id="cd19757">
    <property type="entry name" value="Bbox1"/>
    <property type="match status" value="1"/>
</dbReference>
<dbReference type="SMART" id="SM00184">
    <property type="entry name" value="RING"/>
    <property type="match status" value="1"/>
</dbReference>
<evidence type="ECO:0000313" key="8">
    <source>
        <dbReference type="Proteomes" id="UP000596742"/>
    </source>
</evidence>
<dbReference type="InterPro" id="IPR011042">
    <property type="entry name" value="6-blade_b-propeller_TolB-like"/>
</dbReference>
<dbReference type="SMART" id="SM00336">
    <property type="entry name" value="BBOX"/>
    <property type="match status" value="2"/>
</dbReference>
<dbReference type="GO" id="GO:0061630">
    <property type="term" value="F:ubiquitin protein ligase activity"/>
    <property type="evidence" value="ECO:0007669"/>
    <property type="project" value="TreeGrafter"/>
</dbReference>
<comment type="caution">
    <text evidence="7">The sequence shown here is derived from an EMBL/GenBank/DDBJ whole genome shotgun (WGS) entry which is preliminary data.</text>
</comment>
<sequence>MAQGNYSDIESKCGICLSPYTEPRLLECFHTFCTPCLEKLDVNDNNVTCPLCRTQIALPDNGVSGLKTYPFYVEPSHRDNELMDICELCSEENYVEAKCLDCKIDLCLSCRDYHKKLKASQNHSLENLKLDELKQHHENPINECNEHRKEITLFCVPCNTFLCSECSEKAHRLHKVQNLSQLVQTRKKMLLARTASLKSRISVIGNTAERVKQEENNYYKNCSIVKKDILAHATSIKDVFCNTVDILTNKHLATIDNTKKIDIKVIDTYSNEIEIEQLSLAGLIKTTEDFIARSTDKELMFDAFIISGRLDKVLNKTLNPLSLHVQKFECKEFTAATVENLFGKINASKVNVVTPLYTQLPIPELFPKVEKVHSFQRHECIKDIVAANNDNAWIFNGNLACLLSQNGTVLSTYAPPNESIRMLRKSADEIWFWTGQSAVKKVKSQFQEGYKVSFHNGSVGCFNQNGNLLVYNKEEEVFCEVSEKEGVQNKIKITDPKNKLQDTIFFPSSDILMAETRNSNYVISTQNNTVVITNKHGRILETFKRSNTQFKCLAVDNYGNILVSDCINNYIDILSENGIFQRNLLKLTRSHLISIDECGFLWACENGFNNMRTDIYSYQ</sequence>
<keyword evidence="2 4" id="KW-0863">Zinc-finger</keyword>
<dbReference type="Pfam" id="PF00643">
    <property type="entry name" value="zf-B_box"/>
    <property type="match status" value="1"/>
</dbReference>
<dbReference type="PANTHER" id="PTHR25462">
    <property type="entry name" value="BONUS, ISOFORM C-RELATED"/>
    <property type="match status" value="1"/>
</dbReference>
<name>A0A8B6FRE8_MYTGA</name>
<dbReference type="SUPFAM" id="SSF57845">
    <property type="entry name" value="B-box zinc-binding domain"/>
    <property type="match status" value="1"/>
</dbReference>
<dbReference type="PANTHER" id="PTHR25462:SF229">
    <property type="entry name" value="TRANSCRIPTION INTERMEDIARY FACTOR 1-BETA"/>
    <property type="match status" value="1"/>
</dbReference>
<dbReference type="PROSITE" id="PS50089">
    <property type="entry name" value="ZF_RING_2"/>
    <property type="match status" value="1"/>
</dbReference>
<evidence type="ECO:0000256" key="4">
    <source>
        <dbReference type="PROSITE-ProRule" id="PRU00024"/>
    </source>
</evidence>
<evidence type="ECO:0000256" key="1">
    <source>
        <dbReference type="ARBA" id="ARBA00022723"/>
    </source>
</evidence>
<keyword evidence="1" id="KW-0479">Metal-binding</keyword>
<keyword evidence="3" id="KW-0862">Zinc</keyword>
<dbReference type="InterPro" id="IPR047153">
    <property type="entry name" value="TRIM45/56/19-like"/>
</dbReference>
<dbReference type="OrthoDB" id="264520at2759"/>
<dbReference type="InterPro" id="IPR013083">
    <property type="entry name" value="Znf_RING/FYVE/PHD"/>
</dbReference>
<dbReference type="EMBL" id="UYJE01007120">
    <property type="protein sequence ID" value="VDI51960.1"/>
    <property type="molecule type" value="Genomic_DNA"/>
</dbReference>
<evidence type="ECO:0000256" key="3">
    <source>
        <dbReference type="ARBA" id="ARBA00022833"/>
    </source>
</evidence>
<dbReference type="SUPFAM" id="SSF101898">
    <property type="entry name" value="NHL repeat"/>
    <property type="match status" value="1"/>
</dbReference>
<gene>
    <name evidence="7" type="ORF">MGAL_10B006828</name>
</gene>
<reference evidence="7" key="1">
    <citation type="submission" date="2018-11" db="EMBL/GenBank/DDBJ databases">
        <authorList>
            <person name="Alioto T."/>
            <person name="Alioto T."/>
        </authorList>
    </citation>
    <scope>NUCLEOTIDE SEQUENCE</scope>
</reference>
<organism evidence="7 8">
    <name type="scientific">Mytilus galloprovincialis</name>
    <name type="common">Mediterranean mussel</name>
    <dbReference type="NCBI Taxonomy" id="29158"/>
    <lineage>
        <taxon>Eukaryota</taxon>
        <taxon>Metazoa</taxon>
        <taxon>Spiralia</taxon>
        <taxon>Lophotrochozoa</taxon>
        <taxon>Mollusca</taxon>
        <taxon>Bivalvia</taxon>
        <taxon>Autobranchia</taxon>
        <taxon>Pteriomorphia</taxon>
        <taxon>Mytilida</taxon>
        <taxon>Mytiloidea</taxon>
        <taxon>Mytilidae</taxon>
        <taxon>Mytilinae</taxon>
        <taxon>Mytilus</taxon>
    </lineage>
</organism>
<evidence type="ECO:0000259" key="6">
    <source>
        <dbReference type="PROSITE" id="PS50119"/>
    </source>
</evidence>
<dbReference type="Gene3D" id="2.120.10.30">
    <property type="entry name" value="TolB, C-terminal domain"/>
    <property type="match status" value="1"/>
</dbReference>
<proteinExistence type="predicted"/>
<dbReference type="InterPro" id="IPR018957">
    <property type="entry name" value="Znf_C3HC4_RING-type"/>
</dbReference>
<dbReference type="PROSITE" id="PS00518">
    <property type="entry name" value="ZF_RING_1"/>
    <property type="match status" value="1"/>
</dbReference>
<accession>A0A8B6FRE8</accession>
<dbReference type="Proteomes" id="UP000596742">
    <property type="component" value="Unassembled WGS sequence"/>
</dbReference>
<feature type="domain" description="RING-type" evidence="5">
    <location>
        <begin position="13"/>
        <end position="53"/>
    </location>
</feature>
<dbReference type="Gene3D" id="3.30.40.10">
    <property type="entry name" value="Zinc/RING finger domain, C3HC4 (zinc finger)"/>
    <property type="match status" value="1"/>
</dbReference>
<dbReference type="SUPFAM" id="SSF57850">
    <property type="entry name" value="RING/U-box"/>
    <property type="match status" value="1"/>
</dbReference>